<dbReference type="GO" id="GO:0016787">
    <property type="term" value="F:hydrolase activity"/>
    <property type="evidence" value="ECO:0007669"/>
    <property type="project" value="InterPro"/>
</dbReference>
<evidence type="ECO:0000259" key="1">
    <source>
        <dbReference type="Pfam" id="PF06439"/>
    </source>
</evidence>
<dbReference type="Gene3D" id="2.60.120.560">
    <property type="entry name" value="Exo-inulinase, domain 1"/>
    <property type="match status" value="1"/>
</dbReference>
<dbReference type="AlphaFoldDB" id="A0A1I7GRD3"/>
<protein>
    <recommendedName>
        <fullName evidence="1">3-keto-alpha-glucoside-1,2-lyase/3-keto-2-hydroxy-glucal hydratase domain-containing protein</fullName>
    </recommendedName>
</protein>
<dbReference type="STRING" id="388950.GCA_001611675_00303"/>
<dbReference type="InterPro" id="IPR010496">
    <property type="entry name" value="AL/BT2_dom"/>
</dbReference>
<sequence length="212" mass="23798">MTQQVEWKPLFDGKSTHGWHSYGQSEAGDAWQVQDGALYLNSGAIARDGAIGGDLVTDASYGDFHLKLEWKIARGGNSGLLFYVQEEPGKYEKSWQSGPGIQLLDNALHADAMIPKRRAGDLYDLLSSSKESVNPAGEWNQLEIRCEAGKLQVYLNGEETLTLQLWNEAWQELIRNSKFKDMPDFGTFKSGKIALQDHGDAVWFRSIFIREI</sequence>
<dbReference type="EMBL" id="FPCA01000001">
    <property type="protein sequence ID" value="SFU50998.1"/>
    <property type="molecule type" value="Genomic_DNA"/>
</dbReference>
<evidence type="ECO:0000313" key="2">
    <source>
        <dbReference type="EMBL" id="SFU50998.1"/>
    </source>
</evidence>
<dbReference type="Pfam" id="PF06439">
    <property type="entry name" value="3keto-disac_hyd"/>
    <property type="match status" value="1"/>
</dbReference>
<name>A0A1I7GRD3_9BACT</name>
<dbReference type="RefSeq" id="WP_068836530.1">
    <property type="nucleotide sequence ID" value="NZ_BMXC01000001.1"/>
</dbReference>
<reference evidence="3" key="1">
    <citation type="submission" date="2016-10" db="EMBL/GenBank/DDBJ databases">
        <authorList>
            <person name="Varghese N."/>
        </authorList>
    </citation>
    <scope>NUCLEOTIDE SEQUENCE [LARGE SCALE GENOMIC DNA]</scope>
    <source>
        <strain evidence="3">DSM 18820</strain>
    </source>
</reference>
<accession>A0A1I7GRD3</accession>
<dbReference type="OrthoDB" id="9806233at2"/>
<evidence type="ECO:0000313" key="3">
    <source>
        <dbReference type="Proteomes" id="UP000182491"/>
    </source>
</evidence>
<gene>
    <name evidence="2" type="ORF">SAMN04487941_1208</name>
</gene>
<dbReference type="Proteomes" id="UP000182491">
    <property type="component" value="Unassembled WGS sequence"/>
</dbReference>
<keyword evidence="3" id="KW-1185">Reference proteome</keyword>
<feature type="domain" description="3-keto-alpha-glucoside-1,2-lyase/3-keto-2-hydroxy-glucal hydratase" evidence="1">
    <location>
        <begin position="6"/>
        <end position="210"/>
    </location>
</feature>
<proteinExistence type="predicted"/>
<organism evidence="2 3">
    <name type="scientific">Pontibacter akesuensis</name>
    <dbReference type="NCBI Taxonomy" id="388950"/>
    <lineage>
        <taxon>Bacteria</taxon>
        <taxon>Pseudomonadati</taxon>
        <taxon>Bacteroidota</taxon>
        <taxon>Cytophagia</taxon>
        <taxon>Cytophagales</taxon>
        <taxon>Hymenobacteraceae</taxon>
        <taxon>Pontibacter</taxon>
    </lineage>
</organism>